<evidence type="ECO:0000256" key="3">
    <source>
        <dbReference type="ARBA" id="ARBA00022603"/>
    </source>
</evidence>
<evidence type="ECO:0000313" key="7">
    <source>
        <dbReference type="EMBL" id="MQQ08212.1"/>
    </source>
</evidence>
<evidence type="ECO:0000256" key="1">
    <source>
        <dbReference type="ARBA" id="ARBA00022490"/>
    </source>
</evidence>
<keyword evidence="8" id="KW-1185">Reference proteome</keyword>
<comment type="caution">
    <text evidence="7">The sequence shown here is derived from an EMBL/GenBank/DDBJ whole genome shotgun (WGS) entry which is preliminary data.</text>
</comment>
<keyword evidence="4 6" id="KW-0808">Transferase</keyword>
<comment type="function">
    <text evidence="6">Specifically methylates the N7 position of guanine in position 527 of 16S rRNA.</text>
</comment>
<dbReference type="PIRSF" id="PIRSF003078">
    <property type="entry name" value="GidB"/>
    <property type="match status" value="1"/>
</dbReference>
<dbReference type="PANTHER" id="PTHR31760:SF0">
    <property type="entry name" value="S-ADENOSYL-L-METHIONINE-DEPENDENT METHYLTRANSFERASES SUPERFAMILY PROTEIN"/>
    <property type="match status" value="1"/>
</dbReference>
<keyword evidence="2 6" id="KW-0698">rRNA processing</keyword>
<comment type="subcellular location">
    <subcellularLocation>
        <location evidence="6">Cytoplasm</location>
    </subcellularLocation>
</comment>
<feature type="binding site" evidence="6">
    <location>
        <position position="75"/>
    </location>
    <ligand>
        <name>S-adenosyl-L-methionine</name>
        <dbReference type="ChEBI" id="CHEBI:59789"/>
    </ligand>
</feature>
<dbReference type="RefSeq" id="WP_153215162.1">
    <property type="nucleotide sequence ID" value="NZ_WIBF01000003.1"/>
</dbReference>
<gene>
    <name evidence="6 7" type="primary">rsmG</name>
    <name evidence="7" type="ORF">GFB49_07095</name>
</gene>
<comment type="catalytic activity">
    <reaction evidence="6">
        <text>guanosine(527) in 16S rRNA + S-adenosyl-L-methionine = N(7)-methylguanosine(527) in 16S rRNA + S-adenosyl-L-homocysteine</text>
        <dbReference type="Rhea" id="RHEA:42732"/>
        <dbReference type="Rhea" id="RHEA-COMP:10209"/>
        <dbReference type="Rhea" id="RHEA-COMP:10210"/>
        <dbReference type="ChEBI" id="CHEBI:57856"/>
        <dbReference type="ChEBI" id="CHEBI:59789"/>
        <dbReference type="ChEBI" id="CHEBI:74269"/>
        <dbReference type="ChEBI" id="CHEBI:74480"/>
        <dbReference type="EC" id="2.1.1.170"/>
    </reaction>
</comment>
<keyword evidence="1 6" id="KW-0963">Cytoplasm</keyword>
<dbReference type="InterPro" id="IPR029063">
    <property type="entry name" value="SAM-dependent_MTases_sf"/>
</dbReference>
<organism evidence="7 8">
    <name type="scientific">Tritonibacter litoralis</name>
    <dbReference type="NCBI Taxonomy" id="2662264"/>
    <lineage>
        <taxon>Bacteria</taxon>
        <taxon>Pseudomonadati</taxon>
        <taxon>Pseudomonadota</taxon>
        <taxon>Alphaproteobacteria</taxon>
        <taxon>Rhodobacterales</taxon>
        <taxon>Paracoccaceae</taxon>
        <taxon>Tritonibacter</taxon>
    </lineage>
</organism>
<evidence type="ECO:0000256" key="6">
    <source>
        <dbReference type="HAMAP-Rule" id="MF_00074"/>
    </source>
</evidence>
<evidence type="ECO:0000313" key="8">
    <source>
        <dbReference type="Proteomes" id="UP000444174"/>
    </source>
</evidence>
<sequence length="205" mass="22928">MSEGDLQGQDVSRETLDRLRIFADVLKKWNPKINLVSKRSLEDLWVRHIADSVQVFKLAPKGVEHWLDIGSGGGFPGVIAAIIAVDESPKTAFTLIESDQRKSAFLRNAARECGVNIRVISKRIEEVEAQNADILSARALADLSDLLRFAELHLANTGIALFPKGENWKKEVDKSLDEWRFDFDPVTSLTEPNAVILKIRGIIRV</sequence>
<evidence type="ECO:0000256" key="5">
    <source>
        <dbReference type="ARBA" id="ARBA00022691"/>
    </source>
</evidence>
<name>A0A843YFZ8_9RHOB</name>
<evidence type="ECO:0000256" key="2">
    <source>
        <dbReference type="ARBA" id="ARBA00022552"/>
    </source>
</evidence>
<dbReference type="PANTHER" id="PTHR31760">
    <property type="entry name" value="S-ADENOSYL-L-METHIONINE-DEPENDENT METHYLTRANSFERASES SUPERFAMILY PROTEIN"/>
    <property type="match status" value="1"/>
</dbReference>
<feature type="binding site" evidence="6">
    <location>
        <begin position="124"/>
        <end position="125"/>
    </location>
    <ligand>
        <name>S-adenosyl-L-methionine</name>
        <dbReference type="ChEBI" id="CHEBI:59789"/>
    </ligand>
</feature>
<evidence type="ECO:0000256" key="4">
    <source>
        <dbReference type="ARBA" id="ARBA00022679"/>
    </source>
</evidence>
<dbReference type="SUPFAM" id="SSF53335">
    <property type="entry name" value="S-adenosyl-L-methionine-dependent methyltransferases"/>
    <property type="match status" value="1"/>
</dbReference>
<dbReference type="AlphaFoldDB" id="A0A843YFZ8"/>
<dbReference type="Proteomes" id="UP000444174">
    <property type="component" value="Unassembled WGS sequence"/>
</dbReference>
<dbReference type="Gene3D" id="3.40.50.150">
    <property type="entry name" value="Vaccinia Virus protein VP39"/>
    <property type="match status" value="1"/>
</dbReference>
<protein>
    <recommendedName>
        <fullName evidence="6">Ribosomal RNA small subunit methyltransferase G</fullName>
        <ecNumber evidence="6">2.1.1.170</ecNumber>
    </recommendedName>
    <alternativeName>
        <fullName evidence="6">16S rRNA 7-methylguanosine methyltransferase</fullName>
        <shortName evidence="6">16S rRNA m7G methyltransferase</shortName>
    </alternativeName>
</protein>
<proteinExistence type="inferred from homology"/>
<dbReference type="GO" id="GO:0070043">
    <property type="term" value="F:rRNA (guanine-N7-)-methyltransferase activity"/>
    <property type="evidence" value="ECO:0007669"/>
    <property type="project" value="UniProtKB-UniRule"/>
</dbReference>
<dbReference type="EMBL" id="WIBF01000003">
    <property type="protein sequence ID" value="MQQ08212.1"/>
    <property type="molecule type" value="Genomic_DNA"/>
</dbReference>
<accession>A0A843YFZ8</accession>
<dbReference type="Pfam" id="PF02527">
    <property type="entry name" value="GidB"/>
    <property type="match status" value="1"/>
</dbReference>
<feature type="binding site" evidence="6">
    <location>
        <position position="138"/>
    </location>
    <ligand>
        <name>S-adenosyl-L-methionine</name>
        <dbReference type="ChEBI" id="CHEBI:59789"/>
    </ligand>
</feature>
<dbReference type="HAMAP" id="MF_00074">
    <property type="entry name" value="16SrRNA_methyltr_G"/>
    <property type="match status" value="1"/>
</dbReference>
<comment type="caution">
    <text evidence="6">Lacks conserved residue(s) required for the propagation of feature annotation.</text>
</comment>
<comment type="similarity">
    <text evidence="6">Belongs to the methyltransferase superfamily. RNA methyltransferase RsmG family.</text>
</comment>
<dbReference type="NCBIfam" id="TIGR00138">
    <property type="entry name" value="rsmG_gidB"/>
    <property type="match status" value="1"/>
</dbReference>
<dbReference type="InterPro" id="IPR003682">
    <property type="entry name" value="rRNA_ssu_MeTfrase_G"/>
</dbReference>
<reference evidence="7 8" key="1">
    <citation type="submission" date="2019-10" db="EMBL/GenBank/DDBJ databases">
        <title>Epibacterium sp. nov., isolated from seawater.</title>
        <authorList>
            <person name="Zhang X."/>
            <person name="Li N."/>
        </authorList>
    </citation>
    <scope>NUCLEOTIDE SEQUENCE [LARGE SCALE GENOMIC DNA]</scope>
    <source>
        <strain evidence="7 8">SM1979</strain>
    </source>
</reference>
<keyword evidence="3 6" id="KW-0489">Methyltransferase</keyword>
<keyword evidence="5 6" id="KW-0949">S-adenosyl-L-methionine</keyword>
<feature type="binding site" evidence="6">
    <location>
        <position position="70"/>
    </location>
    <ligand>
        <name>S-adenosyl-L-methionine</name>
        <dbReference type="ChEBI" id="CHEBI:59789"/>
    </ligand>
</feature>
<dbReference type="EC" id="2.1.1.170" evidence="6"/>
<dbReference type="GO" id="GO:0005829">
    <property type="term" value="C:cytosol"/>
    <property type="evidence" value="ECO:0007669"/>
    <property type="project" value="TreeGrafter"/>
</dbReference>